<proteinExistence type="inferred from homology"/>
<evidence type="ECO:0000313" key="11">
    <source>
        <dbReference type="EMBL" id="BCO07671.1"/>
    </source>
</evidence>
<keyword evidence="6" id="KW-0315">Glutamine amidotransferase</keyword>
<comment type="similarity">
    <text evidence="2">Belongs to the asparagine synthetase family.</text>
</comment>
<dbReference type="GO" id="GO:0005829">
    <property type="term" value="C:cytosol"/>
    <property type="evidence" value="ECO:0007669"/>
    <property type="project" value="TreeGrafter"/>
</dbReference>
<dbReference type="PROSITE" id="PS51278">
    <property type="entry name" value="GATASE_TYPE_2"/>
    <property type="match status" value="1"/>
</dbReference>
<gene>
    <name evidence="11" type="ORF">GF1_00470</name>
</gene>
<keyword evidence="5 8" id="KW-0067">ATP-binding</keyword>
<dbReference type="InterPro" id="IPR001962">
    <property type="entry name" value="Asn_synthase"/>
</dbReference>
<dbReference type="CDD" id="cd01991">
    <property type="entry name" value="Asn_synthase_B_C"/>
    <property type="match status" value="1"/>
</dbReference>
<evidence type="ECO:0000313" key="12">
    <source>
        <dbReference type="Proteomes" id="UP001063350"/>
    </source>
</evidence>
<evidence type="ECO:0000256" key="9">
    <source>
        <dbReference type="PIRSR" id="PIRSR001589-3"/>
    </source>
</evidence>
<feature type="domain" description="Glutamine amidotransferase type-2" evidence="10">
    <location>
        <begin position="1"/>
        <end position="187"/>
    </location>
</feature>
<dbReference type="PANTHER" id="PTHR43284:SF1">
    <property type="entry name" value="ASPARAGINE SYNTHETASE"/>
    <property type="match status" value="1"/>
</dbReference>
<evidence type="ECO:0000256" key="4">
    <source>
        <dbReference type="ARBA" id="ARBA00022741"/>
    </source>
</evidence>
<comment type="pathway">
    <text evidence="1">Amino-acid biosynthesis; L-asparagine biosynthesis; L-asparagine from L-aspartate (L-Gln route): step 1/1.</text>
</comment>
<evidence type="ECO:0000256" key="1">
    <source>
        <dbReference type="ARBA" id="ARBA00005187"/>
    </source>
</evidence>
<dbReference type="GO" id="GO:0005524">
    <property type="term" value="F:ATP binding"/>
    <property type="evidence" value="ECO:0007669"/>
    <property type="project" value="UniProtKB-KW"/>
</dbReference>
<dbReference type="GO" id="GO:0004066">
    <property type="term" value="F:asparagine synthase (glutamine-hydrolyzing) activity"/>
    <property type="evidence" value="ECO:0007669"/>
    <property type="project" value="UniProtKB-EC"/>
</dbReference>
<dbReference type="EC" id="6.3.5.4" evidence="3"/>
<evidence type="ECO:0000256" key="8">
    <source>
        <dbReference type="PIRSR" id="PIRSR001589-2"/>
    </source>
</evidence>
<dbReference type="InterPro" id="IPR017932">
    <property type="entry name" value="GATase_2_dom"/>
</dbReference>
<dbReference type="SUPFAM" id="SSF56235">
    <property type="entry name" value="N-terminal nucleophile aminohydrolases (Ntn hydrolases)"/>
    <property type="match status" value="1"/>
</dbReference>
<accession>A0A915U866</accession>
<dbReference type="KEGG" id="ddu:GF1_00470"/>
<feature type="site" description="Important for beta-aspartyl-AMP intermediate formation" evidence="9">
    <location>
        <position position="336"/>
    </location>
</feature>
<dbReference type="Proteomes" id="UP001063350">
    <property type="component" value="Chromosome"/>
</dbReference>
<feature type="binding site" evidence="8">
    <location>
        <position position="262"/>
    </location>
    <ligand>
        <name>ATP</name>
        <dbReference type="ChEBI" id="CHEBI:30616"/>
    </ligand>
</feature>
<dbReference type="InterPro" id="IPR051786">
    <property type="entry name" value="ASN_synthetase/amidase"/>
</dbReference>
<protein>
    <recommendedName>
        <fullName evidence="3">asparagine synthase (glutamine-hydrolyzing)</fullName>
        <ecNumber evidence="3">6.3.5.4</ecNumber>
    </recommendedName>
</protein>
<dbReference type="CDD" id="cd00712">
    <property type="entry name" value="AsnB"/>
    <property type="match status" value="1"/>
</dbReference>
<dbReference type="PIRSF" id="PIRSF001589">
    <property type="entry name" value="Asn_synthetase_glu-h"/>
    <property type="match status" value="1"/>
</dbReference>
<feature type="binding site" evidence="8">
    <location>
        <position position="74"/>
    </location>
    <ligand>
        <name>L-glutamine</name>
        <dbReference type="ChEBI" id="CHEBI:58359"/>
    </ligand>
</feature>
<dbReference type="InterPro" id="IPR033738">
    <property type="entry name" value="AsnB_N"/>
</dbReference>
<organism evidence="11 12">
    <name type="scientific">Desulfolithobacter dissulfuricans</name>
    <dbReference type="NCBI Taxonomy" id="2795293"/>
    <lineage>
        <taxon>Bacteria</taxon>
        <taxon>Pseudomonadati</taxon>
        <taxon>Thermodesulfobacteriota</taxon>
        <taxon>Desulfobulbia</taxon>
        <taxon>Desulfobulbales</taxon>
        <taxon>Desulfobulbaceae</taxon>
        <taxon>Desulfolithobacter</taxon>
    </lineage>
</organism>
<dbReference type="InterPro" id="IPR006426">
    <property type="entry name" value="Asn_synth_AEB"/>
</dbReference>
<comment type="catalytic activity">
    <reaction evidence="7">
        <text>L-aspartate + L-glutamine + ATP + H2O = L-asparagine + L-glutamate + AMP + diphosphate + H(+)</text>
        <dbReference type="Rhea" id="RHEA:12228"/>
        <dbReference type="ChEBI" id="CHEBI:15377"/>
        <dbReference type="ChEBI" id="CHEBI:15378"/>
        <dbReference type="ChEBI" id="CHEBI:29985"/>
        <dbReference type="ChEBI" id="CHEBI:29991"/>
        <dbReference type="ChEBI" id="CHEBI:30616"/>
        <dbReference type="ChEBI" id="CHEBI:33019"/>
        <dbReference type="ChEBI" id="CHEBI:58048"/>
        <dbReference type="ChEBI" id="CHEBI:58359"/>
        <dbReference type="ChEBI" id="CHEBI:456215"/>
        <dbReference type="EC" id="6.3.5.4"/>
    </reaction>
</comment>
<evidence type="ECO:0000256" key="6">
    <source>
        <dbReference type="ARBA" id="ARBA00022962"/>
    </source>
</evidence>
<dbReference type="InterPro" id="IPR029055">
    <property type="entry name" value="Ntn_hydrolases_N"/>
</dbReference>
<keyword evidence="12" id="KW-1185">Reference proteome</keyword>
<evidence type="ECO:0000256" key="3">
    <source>
        <dbReference type="ARBA" id="ARBA00012737"/>
    </source>
</evidence>
<evidence type="ECO:0000256" key="5">
    <source>
        <dbReference type="ARBA" id="ARBA00022840"/>
    </source>
</evidence>
<dbReference type="Pfam" id="PF00733">
    <property type="entry name" value="Asn_synthase"/>
    <property type="match status" value="1"/>
</dbReference>
<dbReference type="Gene3D" id="3.40.50.620">
    <property type="entry name" value="HUPs"/>
    <property type="match status" value="1"/>
</dbReference>
<dbReference type="NCBIfam" id="TIGR01536">
    <property type="entry name" value="asn_synth_AEB"/>
    <property type="match status" value="1"/>
</dbReference>
<reference evidence="11" key="1">
    <citation type="submission" date="2020-12" db="EMBL/GenBank/DDBJ databases">
        <title>Desulfobium dissulfuricans gen. nov., sp. nov., a novel mesophilic, sulfate-reducing bacterium isolated from a deep-sea hydrothermal vent.</title>
        <authorList>
            <person name="Hashimoto Y."/>
            <person name="Tame A."/>
            <person name="Sawayama S."/>
            <person name="Miyazaki J."/>
            <person name="Takai K."/>
            <person name="Nakagawa S."/>
        </authorList>
    </citation>
    <scope>NUCLEOTIDE SEQUENCE</scope>
    <source>
        <strain evidence="11">GF1</strain>
    </source>
</reference>
<dbReference type="PANTHER" id="PTHR43284">
    <property type="entry name" value="ASPARAGINE SYNTHETASE (GLUTAMINE-HYDROLYZING)"/>
    <property type="match status" value="1"/>
</dbReference>
<dbReference type="SUPFAM" id="SSF52402">
    <property type="entry name" value="Adenine nucleotide alpha hydrolases-like"/>
    <property type="match status" value="1"/>
</dbReference>
<dbReference type="Gene3D" id="3.60.20.10">
    <property type="entry name" value="Glutamine Phosphoribosylpyrophosphate, subunit 1, domain 1"/>
    <property type="match status" value="1"/>
</dbReference>
<sequence>MVHRGPDMGEVVVDSDMGLCHRRLSIIDLSEDGRQPMVSGDGRYTIVFNGEIYNFQALRNELAAKGYEFRSRTDTEVLLALYADQGVASLQKIRGMYAYAIWDNKKKELFAARDRIGKKPFYYYHQGDRFAFASELKSILELDDIPTEIDYTAVLDYFKYLYVPHPKTIYKGISKLEPGHYLLYSDGKLTIREYWDVDFSSPSTSDSRELGEELFAIIRDAVECRLISDVPLGAFLSGGVDSSGIVALMAQICREPITTCTIGFNDKKHNEAVYAKAFAQKLNAKHHEQYIKDEPARIIKKLVWHFDEPFADSSMVPTYYVSKMARQHVTVALSGDGGDESFAGYEKYTIDSYENRVRELVPAALLKGICGVAGRFPQWNTLKRLHSLSSSALLDPAQAFYVTNSFITDQQAEQIFSDTFLQEVRGYDPAVHTLRYYQQANGTDHLSKILYTDLKLFLPGDILVKVDRMTMANSLEMRSPLLDHKVIEFAARLPSSLKLRNGEKKYLLKEVLRPLVGDEVLTRKKHGFTVPLNAWFRDELRDMAESSIFESEKMPLFFSRPGLQQIWDEHQRCTMNHGTLLWTVFMFSLWLEGPGTDSLQYGEESNA</sequence>
<dbReference type="InterPro" id="IPR014729">
    <property type="entry name" value="Rossmann-like_a/b/a_fold"/>
</dbReference>
<name>A0A915U866_9BACT</name>
<dbReference type="GO" id="GO:0006529">
    <property type="term" value="P:asparagine biosynthetic process"/>
    <property type="evidence" value="ECO:0007669"/>
    <property type="project" value="InterPro"/>
</dbReference>
<keyword evidence="4 8" id="KW-0547">Nucleotide-binding</keyword>
<evidence type="ECO:0000259" key="10">
    <source>
        <dbReference type="PROSITE" id="PS51278"/>
    </source>
</evidence>
<evidence type="ECO:0000256" key="7">
    <source>
        <dbReference type="ARBA" id="ARBA00048741"/>
    </source>
</evidence>
<dbReference type="EMBL" id="AP024233">
    <property type="protein sequence ID" value="BCO07671.1"/>
    <property type="molecule type" value="Genomic_DNA"/>
</dbReference>
<feature type="binding site" evidence="8">
    <location>
        <begin position="334"/>
        <end position="335"/>
    </location>
    <ligand>
        <name>ATP</name>
        <dbReference type="ChEBI" id="CHEBI:30616"/>
    </ligand>
</feature>
<dbReference type="AlphaFoldDB" id="A0A915U866"/>
<dbReference type="Pfam" id="PF13537">
    <property type="entry name" value="GATase_7"/>
    <property type="match status" value="1"/>
</dbReference>
<evidence type="ECO:0000256" key="2">
    <source>
        <dbReference type="ARBA" id="ARBA00005752"/>
    </source>
</evidence>